<reference evidence="1" key="1">
    <citation type="journal article" date="2014" name="Int. J. Syst. Evol. Microbiol.">
        <title>Complete genome sequence of Corynebacterium casei LMG S-19264T (=DSM 44701T), isolated from a smear-ripened cheese.</title>
        <authorList>
            <consortium name="US DOE Joint Genome Institute (JGI-PGF)"/>
            <person name="Walter F."/>
            <person name="Albersmeier A."/>
            <person name="Kalinowski J."/>
            <person name="Ruckert C."/>
        </authorList>
    </citation>
    <scope>NUCLEOTIDE SEQUENCE</scope>
    <source>
        <strain evidence="1">KCTC 42590</strain>
    </source>
</reference>
<dbReference type="InterPro" id="IPR006356">
    <property type="entry name" value="HAD-SF_hydro_IIA_hyp3"/>
</dbReference>
<comment type="caution">
    <text evidence="1">The sequence shown here is derived from an EMBL/GenBank/DDBJ whole genome shotgun (WGS) entry which is preliminary data.</text>
</comment>
<dbReference type="NCBIfam" id="TIGR01459">
    <property type="entry name" value="HAD-SF-IIA-hyp4"/>
    <property type="match status" value="1"/>
</dbReference>
<dbReference type="SUPFAM" id="SSF56784">
    <property type="entry name" value="HAD-like"/>
    <property type="match status" value="1"/>
</dbReference>
<organism evidence="1 2">
    <name type="scientific">Kordiimonas sediminis</name>
    <dbReference type="NCBI Taxonomy" id="1735581"/>
    <lineage>
        <taxon>Bacteria</taxon>
        <taxon>Pseudomonadati</taxon>
        <taxon>Pseudomonadota</taxon>
        <taxon>Alphaproteobacteria</taxon>
        <taxon>Kordiimonadales</taxon>
        <taxon>Kordiimonadaceae</taxon>
        <taxon>Kordiimonas</taxon>
    </lineage>
</organism>
<accession>A0A919E6G9</accession>
<sequence length="298" mass="31983">MSQSPLETVQPLASLGEWQDDLDLIICDLWGVMHDGIVLHPAADNALVKARQAGITTVFLSNAPRPRDHVRSLLASMGMTPALLDNIVTSGGLARDVVRQDYKGAALYHLGPDEDHNTVEGLDVRLMESPENADVILATGLDYRDVADHKAYLTEAAAKGVPFLCANPDRVVHVGEKLYTCAGAVADLYSDMGGPVTWFGKPIADSLRACIGEAGLDTKTIHPDRIVMIGDSLQTDIAGAHAAGVRSILVGGGIHREHLTCVSAYMVDSQPIPHKDFSRVFGEGKPIPDALIEQLVWL</sequence>
<dbReference type="InterPro" id="IPR023214">
    <property type="entry name" value="HAD_sf"/>
</dbReference>
<dbReference type="PANTHER" id="PTHR19288">
    <property type="entry name" value="4-NITROPHENYLPHOSPHATASE-RELATED"/>
    <property type="match status" value="1"/>
</dbReference>
<dbReference type="EMBL" id="BNCI01000001">
    <property type="protein sequence ID" value="GHF17038.1"/>
    <property type="molecule type" value="Genomic_DNA"/>
</dbReference>
<dbReference type="Proteomes" id="UP000630923">
    <property type="component" value="Unassembled WGS sequence"/>
</dbReference>
<proteinExistence type="predicted"/>
<dbReference type="GO" id="GO:0016791">
    <property type="term" value="F:phosphatase activity"/>
    <property type="evidence" value="ECO:0007669"/>
    <property type="project" value="TreeGrafter"/>
</dbReference>
<protein>
    <submittedName>
        <fullName evidence="1">Haloacid dehalogenase</fullName>
    </submittedName>
</protein>
<keyword evidence="2" id="KW-1185">Reference proteome</keyword>
<evidence type="ECO:0000313" key="2">
    <source>
        <dbReference type="Proteomes" id="UP000630923"/>
    </source>
</evidence>
<dbReference type="InterPro" id="IPR006357">
    <property type="entry name" value="HAD-SF_hydro_IIA"/>
</dbReference>
<dbReference type="RefSeq" id="WP_191250368.1">
    <property type="nucleotide sequence ID" value="NZ_BNCI01000001.1"/>
</dbReference>
<dbReference type="AlphaFoldDB" id="A0A919E6G9"/>
<dbReference type="PANTHER" id="PTHR19288:SF90">
    <property type="entry name" value="OS08G0542600 PROTEIN"/>
    <property type="match status" value="1"/>
</dbReference>
<dbReference type="GO" id="GO:0005737">
    <property type="term" value="C:cytoplasm"/>
    <property type="evidence" value="ECO:0007669"/>
    <property type="project" value="TreeGrafter"/>
</dbReference>
<name>A0A919E6G9_9PROT</name>
<dbReference type="NCBIfam" id="TIGR01460">
    <property type="entry name" value="HAD-SF-IIA"/>
    <property type="match status" value="1"/>
</dbReference>
<gene>
    <name evidence="1" type="ORF">GCM10017044_09240</name>
</gene>
<dbReference type="Pfam" id="PF13242">
    <property type="entry name" value="Hydrolase_like"/>
    <property type="match status" value="1"/>
</dbReference>
<dbReference type="InterPro" id="IPR036412">
    <property type="entry name" value="HAD-like_sf"/>
</dbReference>
<dbReference type="Gene3D" id="3.40.50.1000">
    <property type="entry name" value="HAD superfamily/HAD-like"/>
    <property type="match status" value="2"/>
</dbReference>
<evidence type="ECO:0000313" key="1">
    <source>
        <dbReference type="EMBL" id="GHF17038.1"/>
    </source>
</evidence>
<dbReference type="Pfam" id="PF13344">
    <property type="entry name" value="Hydrolase_6"/>
    <property type="match status" value="1"/>
</dbReference>
<reference evidence="1" key="2">
    <citation type="submission" date="2020-09" db="EMBL/GenBank/DDBJ databases">
        <authorList>
            <person name="Sun Q."/>
            <person name="Kim S."/>
        </authorList>
    </citation>
    <scope>NUCLEOTIDE SEQUENCE</scope>
    <source>
        <strain evidence="1">KCTC 42590</strain>
    </source>
</reference>